<dbReference type="NCBIfam" id="NF006695">
    <property type="entry name" value="PRK09243.1-2"/>
    <property type="match status" value="1"/>
</dbReference>
<dbReference type="GO" id="GO:0047280">
    <property type="term" value="F:nicotinamide phosphoribosyltransferase activity"/>
    <property type="evidence" value="ECO:0007669"/>
    <property type="project" value="UniProtKB-ARBA"/>
</dbReference>
<comment type="catalytic activity">
    <reaction evidence="8 9">
        <text>5-phospho-alpha-D-ribose 1-diphosphate + nicotinate + ATP + H2O = nicotinate beta-D-ribonucleotide + ADP + phosphate + diphosphate</text>
        <dbReference type="Rhea" id="RHEA:36163"/>
        <dbReference type="ChEBI" id="CHEBI:15377"/>
        <dbReference type="ChEBI" id="CHEBI:30616"/>
        <dbReference type="ChEBI" id="CHEBI:32544"/>
        <dbReference type="ChEBI" id="CHEBI:33019"/>
        <dbReference type="ChEBI" id="CHEBI:43474"/>
        <dbReference type="ChEBI" id="CHEBI:57502"/>
        <dbReference type="ChEBI" id="CHEBI:58017"/>
        <dbReference type="ChEBI" id="CHEBI:456216"/>
        <dbReference type="EC" id="6.3.4.21"/>
    </reaction>
</comment>
<dbReference type="InterPro" id="IPR041619">
    <property type="entry name" value="NAPRTase_C"/>
</dbReference>
<dbReference type="InterPro" id="IPR040727">
    <property type="entry name" value="NAPRTase_N"/>
</dbReference>
<evidence type="ECO:0000256" key="3">
    <source>
        <dbReference type="ARBA" id="ARBA00013236"/>
    </source>
</evidence>
<dbReference type="PANTHER" id="PTHR11098:SF1">
    <property type="entry name" value="NICOTINATE PHOSPHORIBOSYLTRANSFERASE"/>
    <property type="match status" value="1"/>
</dbReference>
<dbReference type="PANTHER" id="PTHR11098">
    <property type="entry name" value="NICOTINATE PHOSPHORIBOSYLTRANSFERASE"/>
    <property type="match status" value="1"/>
</dbReference>
<sequence length="488" mass="55267">MSKINLKNKRNMSMLMDFYELTMSNGYFKNGLKDKVVYFDVFFRKVPENGGFALMAGLEQVIEYIEGLKFDEDDIDYLRSKNCLDEEFLQYLSSFKFTGDIYAFEEGTPIFPNEPILTVKAPVIEAQLIETMILLTLNHQSLITTKSNRIVRAANGRGVMEFGARRSQGYDGAIYGARAAYIGGVIATATTLAGQVFGIPVSGTMAHSWVQLFEDEYTAFKTYAENYPDSSTFLVDTYSVLQSGVPNAIKVSKEVLEPMGCRLKGIRLDSGDMAYLSIKARKMLDEAGLTDCKIVASNSLDEYTITSLFNQGAKIDLFGVGERLVTSKAEPVFGGVYKLVAVENENMEPEARIKISENAEKVSNPGHKKVYRFFDKDSNKAICDVITLAHEVIDINKPYTIFDPVHIWKKKKLKNFYVKELQVPIFKNGEVVYTSPCLNDIRSYCLSQVNTLWEEVTRFENPHTFYVDLSKELWTLKDNMIKKYSNEE</sequence>
<evidence type="ECO:0000256" key="1">
    <source>
        <dbReference type="ARBA" id="ARBA00004952"/>
    </source>
</evidence>
<evidence type="ECO:0000313" key="13">
    <source>
        <dbReference type="EMBL" id="SDO90998.1"/>
    </source>
</evidence>
<dbReference type="SUPFAM" id="SSF54675">
    <property type="entry name" value="Nicotinate/Quinolinate PRTase N-terminal domain-like"/>
    <property type="match status" value="1"/>
</dbReference>
<dbReference type="Gene3D" id="3.20.20.70">
    <property type="entry name" value="Aldolase class I"/>
    <property type="match status" value="1"/>
</dbReference>
<dbReference type="SUPFAM" id="SSF51690">
    <property type="entry name" value="Nicotinate/Quinolinate PRTase C-terminal domain-like"/>
    <property type="match status" value="1"/>
</dbReference>
<dbReference type="AlphaFoldDB" id="A0A1H0NEE7"/>
<evidence type="ECO:0000259" key="10">
    <source>
        <dbReference type="Pfam" id="PF04095"/>
    </source>
</evidence>
<dbReference type="RefSeq" id="WP_089966048.1">
    <property type="nucleotide sequence ID" value="NZ_FNJM01000001.1"/>
</dbReference>
<dbReference type="OrthoDB" id="9770610at2"/>
<dbReference type="InterPro" id="IPR036068">
    <property type="entry name" value="Nicotinate_pribotase-like_C"/>
</dbReference>
<evidence type="ECO:0000256" key="4">
    <source>
        <dbReference type="ARBA" id="ARBA00022553"/>
    </source>
</evidence>
<dbReference type="Pfam" id="PF17767">
    <property type="entry name" value="NAPRTase_N"/>
    <property type="match status" value="1"/>
</dbReference>
<keyword evidence="14" id="KW-1185">Reference proteome</keyword>
<dbReference type="GO" id="GO:0004516">
    <property type="term" value="F:nicotinate phosphoribosyltransferase activity"/>
    <property type="evidence" value="ECO:0007669"/>
    <property type="project" value="UniProtKB-UniRule"/>
</dbReference>
<reference evidence="13 14" key="1">
    <citation type="submission" date="2016-10" db="EMBL/GenBank/DDBJ databases">
        <authorList>
            <person name="de Groot N.N."/>
        </authorList>
    </citation>
    <scope>NUCLEOTIDE SEQUENCE [LARGE SCALE GENOMIC DNA]</scope>
    <source>
        <strain evidence="13 14">DSM 12272</strain>
    </source>
</reference>
<dbReference type="STRING" id="94869.SAMN04488529_101801"/>
<dbReference type="EMBL" id="FNJM01000001">
    <property type="protein sequence ID" value="SDO90998.1"/>
    <property type="molecule type" value="Genomic_DNA"/>
</dbReference>
<keyword evidence="4" id="KW-0597">Phosphoprotein</keyword>
<dbReference type="UniPathway" id="UPA00253">
    <property type="reaction ID" value="UER00457"/>
</dbReference>
<protein>
    <recommendedName>
        <fullName evidence="3 9">Nicotinate phosphoribosyltransferase</fullName>
        <ecNumber evidence="3 9">6.3.4.21</ecNumber>
    </recommendedName>
</protein>
<comment type="pathway">
    <text evidence="1 9">Cofactor biosynthesis; NAD(+) biosynthesis; nicotinate D-ribonucleotide from nicotinate: step 1/1.</text>
</comment>
<dbReference type="InterPro" id="IPR007229">
    <property type="entry name" value="Nic_PRibTrfase-Fam"/>
</dbReference>
<dbReference type="FunFam" id="3.20.20.70:FF:000076">
    <property type="entry name" value="Nicotinate phosphoribosyltransferase"/>
    <property type="match status" value="1"/>
</dbReference>
<dbReference type="Proteomes" id="UP000198597">
    <property type="component" value="Unassembled WGS sequence"/>
</dbReference>
<dbReference type="Pfam" id="PF04095">
    <property type="entry name" value="NAPRTase"/>
    <property type="match status" value="1"/>
</dbReference>
<accession>A0A1H0NEE7</accession>
<proteinExistence type="inferred from homology"/>
<keyword evidence="13" id="KW-0328">Glycosyltransferase</keyword>
<comment type="PTM">
    <text evidence="9">Transiently phosphorylated on a His residue during the reaction cycle. Phosphorylation strongly increases the affinity for substrates and increases the rate of nicotinate D-ribonucleotide production. Dephosphorylation regenerates the low-affinity form of the enzyme, leading to product release.</text>
</comment>
<keyword evidence="5 9" id="KW-0436">Ligase</keyword>
<dbReference type="InterPro" id="IPR013785">
    <property type="entry name" value="Aldolase_TIM"/>
</dbReference>
<evidence type="ECO:0000256" key="6">
    <source>
        <dbReference type="ARBA" id="ARBA00022642"/>
    </source>
</evidence>
<dbReference type="NCBIfam" id="TIGR01513">
    <property type="entry name" value="NAPRTase_put"/>
    <property type="match status" value="1"/>
</dbReference>
<dbReference type="GO" id="GO:0034355">
    <property type="term" value="P:NAD+ biosynthetic process via the salvage pathway"/>
    <property type="evidence" value="ECO:0007669"/>
    <property type="project" value="TreeGrafter"/>
</dbReference>
<dbReference type="InterPro" id="IPR041525">
    <property type="entry name" value="N/Namide_PRibTrfase"/>
</dbReference>
<evidence type="ECO:0000256" key="7">
    <source>
        <dbReference type="ARBA" id="ARBA00022679"/>
    </source>
</evidence>
<dbReference type="Pfam" id="PF17956">
    <property type="entry name" value="NAPRTase_C"/>
    <property type="match status" value="1"/>
</dbReference>
<name>A0A1H0NEE7_9CLOT</name>
<evidence type="ECO:0000256" key="5">
    <source>
        <dbReference type="ARBA" id="ARBA00022598"/>
    </source>
</evidence>
<evidence type="ECO:0000259" key="12">
    <source>
        <dbReference type="Pfam" id="PF17956"/>
    </source>
</evidence>
<evidence type="ECO:0000259" key="11">
    <source>
        <dbReference type="Pfam" id="PF17767"/>
    </source>
</evidence>
<feature type="domain" description="Nicotinate phosphoribosyltransferase N-terminal" evidence="11">
    <location>
        <begin position="14"/>
        <end position="138"/>
    </location>
</feature>
<organism evidence="13 14">
    <name type="scientific">Clostridium gasigenes</name>
    <dbReference type="NCBI Taxonomy" id="94869"/>
    <lineage>
        <taxon>Bacteria</taxon>
        <taxon>Bacillati</taxon>
        <taxon>Bacillota</taxon>
        <taxon>Clostridia</taxon>
        <taxon>Eubacteriales</taxon>
        <taxon>Clostridiaceae</taxon>
        <taxon>Clostridium</taxon>
    </lineage>
</organism>
<comment type="similarity">
    <text evidence="2 9">Belongs to the NAPRTase family.</text>
</comment>
<evidence type="ECO:0000256" key="9">
    <source>
        <dbReference type="RuleBase" id="RU365100"/>
    </source>
</evidence>
<dbReference type="GO" id="GO:0005829">
    <property type="term" value="C:cytosol"/>
    <property type="evidence" value="ECO:0007669"/>
    <property type="project" value="TreeGrafter"/>
</dbReference>
<dbReference type="EC" id="6.3.4.21" evidence="3 9"/>
<dbReference type="CDD" id="cd01570">
    <property type="entry name" value="NAPRTase_A"/>
    <property type="match status" value="1"/>
</dbReference>
<feature type="domain" description="Nicotinate/nicotinamide phosphoribosyltransferase" evidence="10">
    <location>
        <begin position="159"/>
        <end position="330"/>
    </location>
</feature>
<dbReference type="NCBIfam" id="NF009131">
    <property type="entry name" value="PRK12484.1"/>
    <property type="match status" value="1"/>
</dbReference>
<keyword evidence="7 9" id="KW-0808">Transferase</keyword>
<evidence type="ECO:0000256" key="2">
    <source>
        <dbReference type="ARBA" id="ARBA00010897"/>
    </source>
</evidence>
<comment type="function">
    <text evidence="9">Catalyzes the first step in the biosynthesis of NAD from nicotinic acid, the ATP-dependent synthesis of beta-nicotinate D-ribonucleotide from nicotinate and 5-phospho-D-ribose 1-phosphate.</text>
</comment>
<gene>
    <name evidence="13" type="ORF">SAMN04488529_101801</name>
</gene>
<evidence type="ECO:0000256" key="8">
    <source>
        <dbReference type="ARBA" id="ARBA00048668"/>
    </source>
</evidence>
<evidence type="ECO:0000313" key="14">
    <source>
        <dbReference type="Proteomes" id="UP000198597"/>
    </source>
</evidence>
<dbReference type="PIRSF" id="PIRSF000484">
    <property type="entry name" value="NAPRT"/>
    <property type="match status" value="1"/>
</dbReference>
<feature type="domain" description="Nicotinate phosphoribosyltransferase C-terminal" evidence="12">
    <location>
        <begin position="368"/>
        <end position="477"/>
    </location>
</feature>
<keyword evidence="6 9" id="KW-0662">Pyridine nucleotide biosynthesis</keyword>
<dbReference type="InterPro" id="IPR006405">
    <property type="entry name" value="Nic_PRibTrfase_pncB"/>
</dbReference>
<dbReference type="Gene3D" id="3.20.140.10">
    <property type="entry name" value="nicotinate phosphoribosyltransferase"/>
    <property type="match status" value="1"/>
</dbReference>